<reference evidence="1 2" key="1">
    <citation type="journal article" date="2015" name="Parasit. Vectors">
        <title>Draft genome of the scabies mite.</title>
        <authorList>
            <person name="Rider S.D.Jr."/>
            <person name="Morgan M.S."/>
            <person name="Arlian L.G."/>
        </authorList>
    </citation>
    <scope>NUCLEOTIDE SEQUENCE [LARGE SCALE GENOMIC DNA]</scope>
    <source>
        <strain evidence="1">Arlian Lab</strain>
    </source>
</reference>
<organism evidence="1 2">
    <name type="scientific">Sarcoptes scabiei</name>
    <name type="common">Itch mite</name>
    <name type="synonym">Acarus scabiei</name>
    <dbReference type="NCBI Taxonomy" id="52283"/>
    <lineage>
        <taxon>Eukaryota</taxon>
        <taxon>Metazoa</taxon>
        <taxon>Ecdysozoa</taxon>
        <taxon>Arthropoda</taxon>
        <taxon>Chelicerata</taxon>
        <taxon>Arachnida</taxon>
        <taxon>Acari</taxon>
        <taxon>Acariformes</taxon>
        <taxon>Sarcoptiformes</taxon>
        <taxon>Astigmata</taxon>
        <taxon>Psoroptidia</taxon>
        <taxon>Sarcoptoidea</taxon>
        <taxon>Sarcoptidae</taxon>
        <taxon>Sarcoptinae</taxon>
        <taxon>Sarcoptes</taxon>
    </lineage>
</organism>
<gene>
    <name evidence="1" type="ORF">QR98_0048310</name>
</gene>
<evidence type="ECO:0000313" key="1">
    <source>
        <dbReference type="EMBL" id="KPM06356.1"/>
    </source>
</evidence>
<dbReference type="VEuPathDB" id="VectorBase:SSCA000636"/>
<dbReference type="Proteomes" id="UP000616769">
    <property type="component" value="Unassembled WGS sequence"/>
</dbReference>
<dbReference type="EMBL" id="JXLN01010812">
    <property type="protein sequence ID" value="KPM06356.1"/>
    <property type="molecule type" value="Genomic_DNA"/>
</dbReference>
<accession>A0A132A5V9</accession>
<proteinExistence type="predicted"/>
<protein>
    <submittedName>
        <fullName evidence="1">Uncharacterized protein</fullName>
    </submittedName>
</protein>
<sequence>MINAPEIQIDLVGPKTPSPIEESSFELPPIEPRQYKFKVDNSNETISNALDDDHCEKSSEKIVHYHNENVQQYIDEDVHDEVESGKQLTTNNENNNNIRNKIIDINSNTDDDRLMKQKKSLMKELEQRIRTKPNKSIQFKKDIDSIENDSSDLNRKVDRNDTIEFKEFKKSMKNYDVKISNKPIEYSQPNNDFVHNPNSFYDSNKETRKILNDQSKNKTKPIKSVGLVEMAQIDVATTPELGLTFNAMVINQKTKQKPVGFESK</sequence>
<evidence type="ECO:0000313" key="2">
    <source>
        <dbReference type="Proteomes" id="UP000616769"/>
    </source>
</evidence>
<comment type="caution">
    <text evidence="1">The sequence shown here is derived from an EMBL/GenBank/DDBJ whole genome shotgun (WGS) entry which is preliminary data.</text>
</comment>
<dbReference type="AlphaFoldDB" id="A0A132A5V9"/>
<name>A0A132A5V9_SARSC</name>
<dbReference type="OrthoDB" id="10629186at2759"/>